<dbReference type="Gene3D" id="3.40.190.10">
    <property type="entry name" value="Periplasmic binding protein-like II"/>
    <property type="match status" value="1"/>
</dbReference>
<accession>A0A6I3QCZ2</accession>
<evidence type="ECO:0000256" key="1">
    <source>
        <dbReference type="ARBA" id="ARBA00022729"/>
    </source>
</evidence>
<evidence type="ECO:0008006" key="4">
    <source>
        <dbReference type="Google" id="ProtNLM"/>
    </source>
</evidence>
<evidence type="ECO:0000313" key="2">
    <source>
        <dbReference type="EMBL" id="MTS53209.1"/>
    </source>
</evidence>
<proteinExistence type="predicted"/>
<dbReference type="PANTHER" id="PTHR43649">
    <property type="entry name" value="ARABINOSE-BINDING PROTEIN-RELATED"/>
    <property type="match status" value="1"/>
</dbReference>
<evidence type="ECO:0000313" key="3">
    <source>
        <dbReference type="Proteomes" id="UP000449193"/>
    </source>
</evidence>
<sequence length="534" mass="59746">MKKSTKMLSLVMCVVLTLGLLTGCGNSNSNSTPPQNGETGDSSSVSVVPAKSFKYVGISTGVTTEEFNAHPLVELLEEHTGYDVTYDQVPGGIEEAWTMINNIFINREDYQAINVTKDQFYSLLAQDALKDLSPYIENSKNLKNVIGEFGWETVSKDGGIYALPRKDAMKVTNWAIAYREDWLKEYNAANPGNEIPVPSEENGYSMSVSDFRAMLEYFKTKVPQGGAAFHVDMNAVVQEPIMPAFGIYNEWMDVDGKLTYYIDHPNFEAYLTYMQALMDDGLVAYSATAEEPNTVKMLQADQLGAGRVFHWDAAAIEGAEGTDDSIGYISALVADEDKGDLSKLRQFSSESYQFFTVVPKYATEEQAAAVVDWGDKTLDEDFFRLLTIGEEGKTFTVKDGEYWPILPEFNDERNLSDRYLVAAREEDYSKYWLCRTRKTEAQNKLFSRANANIETTGVKSPIAVMPPNEAYDTKFTGAKRELDTALVTTMFGTTRMSVDELRKVFAMNGGAEVTESVNEWYATWESKDTYNTVK</sequence>
<protein>
    <recommendedName>
        <fullName evidence="4">Extracellular solute-binding protein</fullName>
    </recommendedName>
</protein>
<dbReference type="InterPro" id="IPR050490">
    <property type="entry name" value="Bact_solute-bd_prot1"/>
</dbReference>
<name>A0A6I3QCZ2_9FIRM</name>
<dbReference type="PROSITE" id="PS51257">
    <property type="entry name" value="PROKAR_LIPOPROTEIN"/>
    <property type="match status" value="1"/>
</dbReference>
<gene>
    <name evidence="2" type="ORF">GMD52_16980</name>
</gene>
<comment type="caution">
    <text evidence="2">The sequence shown here is derived from an EMBL/GenBank/DDBJ whole genome shotgun (WGS) entry which is preliminary data.</text>
</comment>
<reference evidence="2 3" key="1">
    <citation type="journal article" date="2019" name="Nat. Med.">
        <title>A library of human gut bacterial isolates paired with longitudinal multiomics data enables mechanistic microbiome research.</title>
        <authorList>
            <person name="Poyet M."/>
            <person name="Groussin M."/>
            <person name="Gibbons S.M."/>
            <person name="Avila-Pacheco J."/>
            <person name="Jiang X."/>
            <person name="Kearney S.M."/>
            <person name="Perrotta A.R."/>
            <person name="Berdy B."/>
            <person name="Zhao S."/>
            <person name="Lieberman T.D."/>
            <person name="Swanson P.K."/>
            <person name="Smith M."/>
            <person name="Roesemann S."/>
            <person name="Alexander J.E."/>
            <person name="Rich S.A."/>
            <person name="Livny J."/>
            <person name="Vlamakis H."/>
            <person name="Clish C."/>
            <person name="Bullock K."/>
            <person name="Deik A."/>
            <person name="Scott J."/>
            <person name="Pierce K.A."/>
            <person name="Xavier R.J."/>
            <person name="Alm E.J."/>
        </authorList>
    </citation>
    <scope>NUCLEOTIDE SEQUENCE [LARGE SCALE GENOMIC DNA]</scope>
    <source>
        <strain evidence="2 3">BIOML-A7</strain>
    </source>
</reference>
<dbReference type="SUPFAM" id="SSF53850">
    <property type="entry name" value="Periplasmic binding protein-like II"/>
    <property type="match status" value="1"/>
</dbReference>
<keyword evidence="1" id="KW-0732">Signal</keyword>
<dbReference type="PANTHER" id="PTHR43649:SF33">
    <property type="entry name" value="POLYGALACTURONAN_RHAMNOGALACTURONAN-BINDING PROTEIN YTCQ"/>
    <property type="match status" value="1"/>
</dbReference>
<organism evidence="2 3">
    <name type="scientific">Ruthenibacterium lactatiformans</name>
    <dbReference type="NCBI Taxonomy" id="1550024"/>
    <lineage>
        <taxon>Bacteria</taxon>
        <taxon>Bacillati</taxon>
        <taxon>Bacillota</taxon>
        <taxon>Clostridia</taxon>
        <taxon>Eubacteriales</taxon>
        <taxon>Oscillospiraceae</taxon>
        <taxon>Ruthenibacterium</taxon>
    </lineage>
</organism>
<dbReference type="EMBL" id="WMZR01000042">
    <property type="protein sequence ID" value="MTS53209.1"/>
    <property type="molecule type" value="Genomic_DNA"/>
</dbReference>
<dbReference type="AlphaFoldDB" id="A0A6I3QCZ2"/>
<dbReference type="RefSeq" id="WP_155201912.1">
    <property type="nucleotide sequence ID" value="NZ_WMZL01000050.1"/>
</dbReference>
<dbReference type="Proteomes" id="UP000449193">
    <property type="component" value="Unassembled WGS sequence"/>
</dbReference>